<dbReference type="Proteomes" id="UP001084197">
    <property type="component" value="Unassembled WGS sequence"/>
</dbReference>
<sequence>MKTVTLDALIPREDFEVTEELSGGVSRNKTTLSIEDLQYDSFFFTALRKPEFQRETNEWSEEKVCSFIESFINGELVPAIILWKNKNGYIFVIDGAHRLSSLGAWINDDYGDNNISLEYYDRFIPDDQKSIAQRTRELINNKIGSFKELKNARRKKLGPDNENISKIVNNLGSLALQVQWVEGDSSTAEESFLKINQSATKISNAELELIIARNKAHAITSRAIVRAGKGHQYWSAFDQSNQDEITKLSSEIHQLLFGNKSVSMNEINDLPVGGPFASTYTLDTVTQTVKICNGIVNSKDEQEGDASSVIKHLKNTLKVLEYINSKKPCSMGLHPFVYFYSDLGKHKVGSFYGVLYFFNKLISKKQLNKFIEVRETFEKTLMSHNFLVQQIIRKWRQSKRAYRGVSDYYEALTNIIYDNKFIDPEDVVTKLKEMDNFKFLQTDILDNHSNAVKKNFSRGQKQQIKIQSLIKNIPTCPICGGYISPKTSSIDHIHRKEDGGLADLSNGQMTHLYCNTTYKN</sequence>
<feature type="domain" description="HNH nuclease" evidence="1">
    <location>
        <begin position="465"/>
        <end position="516"/>
    </location>
</feature>
<evidence type="ECO:0000259" key="1">
    <source>
        <dbReference type="SMART" id="SM00507"/>
    </source>
</evidence>
<proteinExistence type="predicted"/>
<organism evidence="2 3">
    <name type="scientific">Natronobacillus azotifigens</name>
    <dbReference type="NCBI Taxonomy" id="472978"/>
    <lineage>
        <taxon>Bacteria</taxon>
        <taxon>Bacillati</taxon>
        <taxon>Bacillota</taxon>
        <taxon>Bacilli</taxon>
        <taxon>Bacillales</taxon>
        <taxon>Bacillaceae</taxon>
        <taxon>Natronobacillus</taxon>
    </lineage>
</organism>
<name>A0A9J6RGC9_9BACI</name>
<dbReference type="CDD" id="cd00085">
    <property type="entry name" value="HNHc"/>
    <property type="match status" value="1"/>
</dbReference>
<dbReference type="GO" id="GO:0004519">
    <property type="term" value="F:endonuclease activity"/>
    <property type="evidence" value="ECO:0007669"/>
    <property type="project" value="InterPro"/>
</dbReference>
<dbReference type="SMART" id="SM00507">
    <property type="entry name" value="HNHc"/>
    <property type="match status" value="1"/>
</dbReference>
<evidence type="ECO:0000313" key="2">
    <source>
        <dbReference type="EMBL" id="MCZ0704656.1"/>
    </source>
</evidence>
<reference evidence="2" key="1">
    <citation type="submission" date="2022-11" db="EMBL/GenBank/DDBJ databases">
        <title>WGS of Natronobacillus azotifigens 24KS-1, an anaerobic diazotrophic haloalkaliphile from soda-rich habitats.</title>
        <authorList>
            <person name="Sorokin D.Y."/>
            <person name="Merkel A.Y."/>
        </authorList>
    </citation>
    <scope>NUCLEOTIDE SEQUENCE</scope>
    <source>
        <strain evidence="2">24KS-1</strain>
    </source>
</reference>
<dbReference type="Pfam" id="PF03235">
    <property type="entry name" value="GmrSD_N"/>
    <property type="match status" value="1"/>
</dbReference>
<dbReference type="GO" id="GO:0008270">
    <property type="term" value="F:zinc ion binding"/>
    <property type="evidence" value="ECO:0007669"/>
    <property type="project" value="InterPro"/>
</dbReference>
<protein>
    <submittedName>
        <fullName evidence="2">DUF262 domain-containing protein</fullName>
    </submittedName>
</protein>
<gene>
    <name evidence="2" type="ORF">OWO01_15785</name>
</gene>
<dbReference type="Gene3D" id="1.10.30.50">
    <property type="match status" value="1"/>
</dbReference>
<dbReference type="GO" id="GO:0003676">
    <property type="term" value="F:nucleic acid binding"/>
    <property type="evidence" value="ECO:0007669"/>
    <property type="project" value="InterPro"/>
</dbReference>
<evidence type="ECO:0000313" key="3">
    <source>
        <dbReference type="Proteomes" id="UP001084197"/>
    </source>
</evidence>
<dbReference type="InterPro" id="IPR003615">
    <property type="entry name" value="HNH_nuc"/>
</dbReference>
<dbReference type="AlphaFoldDB" id="A0A9J6RGC9"/>
<dbReference type="InterPro" id="IPR002711">
    <property type="entry name" value="HNH"/>
</dbReference>
<dbReference type="EMBL" id="JAPRAT010000055">
    <property type="protein sequence ID" value="MCZ0704656.1"/>
    <property type="molecule type" value="Genomic_DNA"/>
</dbReference>
<comment type="caution">
    <text evidence="2">The sequence shown here is derived from an EMBL/GenBank/DDBJ whole genome shotgun (WGS) entry which is preliminary data.</text>
</comment>
<keyword evidence="3" id="KW-1185">Reference proteome</keyword>
<dbReference type="RefSeq" id="WP_268781434.1">
    <property type="nucleotide sequence ID" value="NZ_JAPRAT010000055.1"/>
</dbReference>
<dbReference type="Pfam" id="PF01844">
    <property type="entry name" value="HNH"/>
    <property type="match status" value="1"/>
</dbReference>
<dbReference type="InterPro" id="IPR004919">
    <property type="entry name" value="GmrSD_N"/>
</dbReference>
<accession>A0A9J6RGC9</accession>